<name>A0A229VWD4_9BIFI</name>
<proteinExistence type="predicted"/>
<evidence type="ECO:0000313" key="2">
    <source>
        <dbReference type="EMBL" id="OXM99930.1"/>
    </source>
</evidence>
<keyword evidence="1" id="KW-0472">Membrane</keyword>
<feature type="transmembrane region" description="Helical" evidence="1">
    <location>
        <begin position="12"/>
        <end position="30"/>
    </location>
</feature>
<keyword evidence="1" id="KW-1133">Transmembrane helix</keyword>
<feature type="transmembrane region" description="Helical" evidence="1">
    <location>
        <begin position="36"/>
        <end position="53"/>
    </location>
</feature>
<reference evidence="2 3" key="1">
    <citation type="submission" date="2017-05" db="EMBL/GenBank/DDBJ databases">
        <title>Bifidobacterium vansinderenii sp. nov.</title>
        <authorList>
            <person name="Lugli G.A."/>
            <person name="Duranti S."/>
            <person name="Mangifesta M."/>
        </authorList>
    </citation>
    <scope>NUCLEOTIDE SEQUENCE [LARGE SCALE GENOMIC DNA]</scope>
    <source>
        <strain evidence="2 3">Tam10B</strain>
    </source>
</reference>
<dbReference type="OrthoDB" id="9860299at2"/>
<organism evidence="2 3">
    <name type="scientific">Bifidobacterium vansinderenii</name>
    <dbReference type="NCBI Taxonomy" id="1984871"/>
    <lineage>
        <taxon>Bacteria</taxon>
        <taxon>Bacillati</taxon>
        <taxon>Actinomycetota</taxon>
        <taxon>Actinomycetes</taxon>
        <taxon>Bifidobacteriales</taxon>
        <taxon>Bifidobacteriaceae</taxon>
        <taxon>Bifidobacterium</taxon>
    </lineage>
</organism>
<dbReference type="Proteomes" id="UP000215433">
    <property type="component" value="Unassembled WGS sequence"/>
</dbReference>
<sequence>MKKPDDRARRGWIRTALIWVALIAGVIVFLTTDFLWLTFSLLTIAAAAGLFGIPGRKHD</sequence>
<evidence type="ECO:0000256" key="1">
    <source>
        <dbReference type="SAM" id="Phobius"/>
    </source>
</evidence>
<dbReference type="AlphaFoldDB" id="A0A229VWD4"/>
<gene>
    <name evidence="2" type="ORF">Tam10B_1780</name>
</gene>
<accession>A0A229VWD4</accession>
<dbReference type="EMBL" id="NEWD01000026">
    <property type="protein sequence ID" value="OXM99930.1"/>
    <property type="molecule type" value="Genomic_DNA"/>
</dbReference>
<evidence type="ECO:0000313" key="3">
    <source>
        <dbReference type="Proteomes" id="UP000215433"/>
    </source>
</evidence>
<dbReference type="RefSeq" id="WP_093960911.1">
    <property type="nucleotide sequence ID" value="NZ_NEWD01000026.1"/>
</dbReference>
<keyword evidence="3" id="KW-1185">Reference proteome</keyword>
<comment type="caution">
    <text evidence="2">The sequence shown here is derived from an EMBL/GenBank/DDBJ whole genome shotgun (WGS) entry which is preliminary data.</text>
</comment>
<protein>
    <submittedName>
        <fullName evidence="2">Uncharacterized protein</fullName>
    </submittedName>
</protein>
<keyword evidence="1" id="KW-0812">Transmembrane</keyword>